<dbReference type="InterPro" id="IPR029510">
    <property type="entry name" value="Ald_DH_CS_GLU"/>
</dbReference>
<name>A0ABT9SE32_9BURK</name>
<evidence type="ECO:0000256" key="1">
    <source>
        <dbReference type="ARBA" id="ARBA00009986"/>
    </source>
</evidence>
<keyword evidence="3" id="KW-0520">NAD</keyword>
<dbReference type="GO" id="GO:0018479">
    <property type="term" value="F:benzaldehyde dehydrogenase (NAD+) activity"/>
    <property type="evidence" value="ECO:0007669"/>
    <property type="project" value="UniProtKB-EC"/>
</dbReference>
<protein>
    <submittedName>
        <fullName evidence="7">Benzaldehyde dehydrogenase (NAD)</fullName>
        <ecNumber evidence="7">1.2.1.28</ecNumber>
    </submittedName>
</protein>
<evidence type="ECO:0000313" key="7">
    <source>
        <dbReference type="EMBL" id="MDP9902465.1"/>
    </source>
</evidence>
<evidence type="ECO:0000256" key="5">
    <source>
        <dbReference type="RuleBase" id="RU003345"/>
    </source>
</evidence>
<evidence type="ECO:0000256" key="4">
    <source>
        <dbReference type="PROSITE-ProRule" id="PRU10007"/>
    </source>
</evidence>
<keyword evidence="2 5" id="KW-0560">Oxidoreductase</keyword>
<dbReference type="Pfam" id="PF00171">
    <property type="entry name" value="Aldedh"/>
    <property type="match status" value="1"/>
</dbReference>
<comment type="caution">
    <text evidence="7">The sequence shown here is derived from an EMBL/GenBank/DDBJ whole genome shotgun (WGS) entry which is preliminary data.</text>
</comment>
<dbReference type="EC" id="1.2.1.28" evidence="7"/>
<dbReference type="InterPro" id="IPR016162">
    <property type="entry name" value="Ald_DH_N"/>
</dbReference>
<dbReference type="Proteomes" id="UP001226867">
    <property type="component" value="Unassembled WGS sequence"/>
</dbReference>
<gene>
    <name evidence="7" type="ORF">J2W36_004742</name>
</gene>
<dbReference type="Gene3D" id="3.40.309.10">
    <property type="entry name" value="Aldehyde Dehydrogenase, Chain A, domain 2"/>
    <property type="match status" value="1"/>
</dbReference>
<organism evidence="7 8">
    <name type="scientific">Variovorax ginsengisoli</name>
    <dbReference type="NCBI Taxonomy" id="363844"/>
    <lineage>
        <taxon>Bacteria</taxon>
        <taxon>Pseudomonadati</taxon>
        <taxon>Pseudomonadota</taxon>
        <taxon>Betaproteobacteria</taxon>
        <taxon>Burkholderiales</taxon>
        <taxon>Comamonadaceae</taxon>
        <taxon>Variovorax</taxon>
    </lineage>
</organism>
<dbReference type="PANTHER" id="PTHR42986:SF1">
    <property type="entry name" value="BENZALDEHYDE DEHYDROGENASE YFMT"/>
    <property type="match status" value="1"/>
</dbReference>
<dbReference type="PANTHER" id="PTHR42986">
    <property type="entry name" value="BENZALDEHYDE DEHYDROGENASE YFMT"/>
    <property type="match status" value="1"/>
</dbReference>
<dbReference type="SUPFAM" id="SSF53720">
    <property type="entry name" value="ALDH-like"/>
    <property type="match status" value="1"/>
</dbReference>
<proteinExistence type="inferred from homology"/>
<dbReference type="InterPro" id="IPR016161">
    <property type="entry name" value="Ald_DH/histidinol_DH"/>
</dbReference>
<evidence type="ECO:0000313" key="8">
    <source>
        <dbReference type="Proteomes" id="UP001226867"/>
    </source>
</evidence>
<evidence type="ECO:0000256" key="3">
    <source>
        <dbReference type="ARBA" id="ARBA00023027"/>
    </source>
</evidence>
<dbReference type="EMBL" id="JAUSRO010000018">
    <property type="protein sequence ID" value="MDP9902465.1"/>
    <property type="molecule type" value="Genomic_DNA"/>
</dbReference>
<accession>A0ABT9SE32</accession>
<dbReference type="Gene3D" id="3.40.605.10">
    <property type="entry name" value="Aldehyde Dehydrogenase, Chain A, domain 1"/>
    <property type="match status" value="1"/>
</dbReference>
<reference evidence="7 8" key="1">
    <citation type="submission" date="2023-07" db="EMBL/GenBank/DDBJ databases">
        <title>Sorghum-associated microbial communities from plants grown in Nebraska, USA.</title>
        <authorList>
            <person name="Schachtman D."/>
        </authorList>
    </citation>
    <scope>NUCLEOTIDE SEQUENCE [LARGE SCALE GENOMIC DNA]</scope>
    <source>
        <strain evidence="7 8">DS1607</strain>
    </source>
</reference>
<comment type="similarity">
    <text evidence="1 5">Belongs to the aldehyde dehydrogenase family.</text>
</comment>
<evidence type="ECO:0000256" key="2">
    <source>
        <dbReference type="ARBA" id="ARBA00023002"/>
    </source>
</evidence>
<dbReference type="InterPro" id="IPR016163">
    <property type="entry name" value="Ald_DH_C"/>
</dbReference>
<sequence length="345" mass="35907">MVLGIAPWNAPVILGVRSIALPLACGNTVVLKGSELCPATHGLIGEALQAAGLPAGVVNFVTNAPADAAAIVEAIIAHPALRRVNFTGSTKVGRIIAQVCARHLKPAVLELGGKAPLVVLADADIDAAVDATVFGAFSNSGQICMSTERIVVDECIADDFVQRLAARAAALPAGDPRDLAGAPAVLGSVVDRATVERCNALIDDAVAKGARVVCGGKAESLIMCATVLDHVTPQMRIYREESFGPVKPVVRVRGDEAAIACANDNAYGLSAAVFSRDIARAWKAAQRIESGICHINGSTVHDEAQMPFGGVKDSGYGRFGGKAGIDAFTELRWITVQMAPRHYPF</sequence>
<feature type="domain" description="Aldehyde dehydrogenase" evidence="6">
    <location>
        <begin position="2"/>
        <end position="334"/>
    </location>
</feature>
<dbReference type="PROSITE" id="PS00687">
    <property type="entry name" value="ALDEHYDE_DEHYDR_GLU"/>
    <property type="match status" value="1"/>
</dbReference>
<keyword evidence="8" id="KW-1185">Reference proteome</keyword>
<feature type="active site" evidence="4">
    <location>
        <position position="110"/>
    </location>
</feature>
<evidence type="ECO:0000259" key="6">
    <source>
        <dbReference type="Pfam" id="PF00171"/>
    </source>
</evidence>
<dbReference type="InterPro" id="IPR015590">
    <property type="entry name" value="Aldehyde_DH_dom"/>
</dbReference>